<dbReference type="Proteomes" id="UP000267027">
    <property type="component" value="Unassembled WGS sequence"/>
</dbReference>
<sequence length="90" mass="9849">MITDGQEPFVTGFLGMSNVLQKDHRPDDQSSSQRALKKDMMLDESLKGAELTGLLLHATGKMEDLLALAQVTRRSTGLQVLQMMFGVKAA</sequence>
<reference evidence="3" key="1">
    <citation type="submission" date="2017-02" db="UniProtKB">
        <authorList>
            <consortium name="WormBaseParasite"/>
        </authorList>
    </citation>
    <scope>IDENTIFICATION</scope>
</reference>
<proteinExistence type="predicted"/>
<dbReference type="EMBL" id="UYYA01000697">
    <property type="protein sequence ID" value="VDM54499.1"/>
    <property type="molecule type" value="Genomic_DNA"/>
</dbReference>
<evidence type="ECO:0000313" key="2">
    <source>
        <dbReference type="Proteomes" id="UP000267027"/>
    </source>
</evidence>
<reference evidence="1 2" key="2">
    <citation type="submission" date="2018-11" db="EMBL/GenBank/DDBJ databases">
        <authorList>
            <consortium name="Pathogen Informatics"/>
        </authorList>
    </citation>
    <scope>NUCLEOTIDE SEQUENCE [LARGE SCALE GENOMIC DNA]</scope>
    <source>
        <strain evidence="1 2">Costa Rica</strain>
    </source>
</reference>
<keyword evidence="2" id="KW-1185">Reference proteome</keyword>
<gene>
    <name evidence="1" type="ORF">ACOC_LOCUS2914</name>
</gene>
<dbReference type="WBParaSite" id="ACOC_0000291301-mRNA-1">
    <property type="protein sequence ID" value="ACOC_0000291301-mRNA-1"/>
    <property type="gene ID" value="ACOC_0000291301"/>
</dbReference>
<evidence type="ECO:0000313" key="1">
    <source>
        <dbReference type="EMBL" id="VDM54499.1"/>
    </source>
</evidence>
<name>A0A0R3PFF9_ANGCS</name>
<organism evidence="3">
    <name type="scientific">Angiostrongylus costaricensis</name>
    <name type="common">Nematode worm</name>
    <dbReference type="NCBI Taxonomy" id="334426"/>
    <lineage>
        <taxon>Eukaryota</taxon>
        <taxon>Metazoa</taxon>
        <taxon>Ecdysozoa</taxon>
        <taxon>Nematoda</taxon>
        <taxon>Chromadorea</taxon>
        <taxon>Rhabditida</taxon>
        <taxon>Rhabditina</taxon>
        <taxon>Rhabditomorpha</taxon>
        <taxon>Strongyloidea</taxon>
        <taxon>Metastrongylidae</taxon>
        <taxon>Angiostrongylus</taxon>
    </lineage>
</organism>
<evidence type="ECO:0000313" key="3">
    <source>
        <dbReference type="WBParaSite" id="ACOC_0000291301-mRNA-1"/>
    </source>
</evidence>
<dbReference type="OrthoDB" id="5898800at2759"/>
<accession>A0A0R3PFF9</accession>
<dbReference type="AlphaFoldDB" id="A0A0R3PFF9"/>
<protein>
    <submittedName>
        <fullName evidence="3">ANTAR domain-containing protein</fullName>
    </submittedName>
</protein>